<reference evidence="2" key="1">
    <citation type="submission" date="2021-04" db="EMBL/GenBank/DDBJ databases">
        <authorList>
            <person name="Rodrigo-Torres L."/>
            <person name="Arahal R. D."/>
            <person name="Lucena T."/>
        </authorList>
    </citation>
    <scope>NUCLEOTIDE SEQUENCE</scope>
    <source>
        <strain evidence="2">AS29M-1</strain>
    </source>
</reference>
<organism evidence="2 3">
    <name type="scientific">Parvicella tangerina</name>
    <dbReference type="NCBI Taxonomy" id="2829795"/>
    <lineage>
        <taxon>Bacteria</taxon>
        <taxon>Pseudomonadati</taxon>
        <taxon>Bacteroidota</taxon>
        <taxon>Flavobacteriia</taxon>
        <taxon>Flavobacteriales</taxon>
        <taxon>Parvicellaceae</taxon>
        <taxon>Parvicella</taxon>
    </lineage>
</organism>
<dbReference type="KEGG" id="ptan:CRYO30217_00336"/>
<dbReference type="RefSeq" id="WP_258540574.1">
    <property type="nucleotide sequence ID" value="NZ_OU015584.1"/>
</dbReference>
<evidence type="ECO:0000259" key="1">
    <source>
        <dbReference type="Pfam" id="PF00583"/>
    </source>
</evidence>
<protein>
    <submittedName>
        <fullName evidence="2">Protein YghO</fullName>
    </submittedName>
</protein>
<name>A0A916JJP4_9FLAO</name>
<dbReference type="Gene3D" id="3.40.630.30">
    <property type="match status" value="1"/>
</dbReference>
<gene>
    <name evidence="2" type="primary">yghO</name>
    <name evidence="2" type="ORF">CRYO30217_00336</name>
</gene>
<dbReference type="InterPro" id="IPR000182">
    <property type="entry name" value="GNAT_dom"/>
</dbReference>
<dbReference type="Proteomes" id="UP000683507">
    <property type="component" value="Chromosome"/>
</dbReference>
<dbReference type="GO" id="GO:0016747">
    <property type="term" value="F:acyltransferase activity, transferring groups other than amino-acyl groups"/>
    <property type="evidence" value="ECO:0007669"/>
    <property type="project" value="InterPro"/>
</dbReference>
<sequence length="373" mass="43543">MSVIIKEVKSSADYKAFVQFQFDLYQGNEFWVPPIFKDEVKAIQRDYNPAFQFCATKFWLALRGGKVVGRIGAIVNQLALEKEGENVGRFTRSEFIDDNEVVDLLFSTAEKWLLEQGMRKVQGPLGFTNLDHQGMLIEGFDHLPSAASEYHLPYYKDQLIRVGYEKEIDWVEFRLFIKEVPEKAQRVADMMVKRNKLQVRHFESTKELEPYAKKLFSLFNEAFSELFSVIPLNDEMVDYYINRYLTLMNPKFVKLVFDQEDKLVAFIIGLPSLSEALQKAKGRIFPFGWWHLRKALKHPKVVDLMLTGITPEYQGKGVAAILINELQKVMLEHGVKDVETTGIFETNTKAIQNWKNYDHIQHKRKRCWKKTLR</sequence>
<dbReference type="SUPFAM" id="SSF55729">
    <property type="entry name" value="Acyl-CoA N-acyltransferases (Nat)"/>
    <property type="match status" value="1"/>
</dbReference>
<dbReference type="PANTHER" id="PTHR41368:SF1">
    <property type="entry name" value="PROTEIN YGHO"/>
    <property type="match status" value="1"/>
</dbReference>
<evidence type="ECO:0000313" key="3">
    <source>
        <dbReference type="Proteomes" id="UP000683507"/>
    </source>
</evidence>
<dbReference type="InterPro" id="IPR016181">
    <property type="entry name" value="Acyl_CoA_acyltransferase"/>
</dbReference>
<accession>A0A916JJP4</accession>
<feature type="domain" description="N-acetyltransferase" evidence="1">
    <location>
        <begin position="219"/>
        <end position="353"/>
    </location>
</feature>
<proteinExistence type="predicted"/>
<dbReference type="PANTHER" id="PTHR41368">
    <property type="entry name" value="PROTEIN YGHO"/>
    <property type="match status" value="1"/>
</dbReference>
<keyword evidence="3" id="KW-1185">Reference proteome</keyword>
<dbReference type="InterPro" id="IPR039968">
    <property type="entry name" value="BcerS-like"/>
</dbReference>
<dbReference type="Pfam" id="PF00583">
    <property type="entry name" value="Acetyltransf_1"/>
    <property type="match status" value="1"/>
</dbReference>
<evidence type="ECO:0000313" key="2">
    <source>
        <dbReference type="EMBL" id="CAG5077274.1"/>
    </source>
</evidence>
<dbReference type="EMBL" id="OU015584">
    <property type="protein sequence ID" value="CAG5077274.1"/>
    <property type="molecule type" value="Genomic_DNA"/>
</dbReference>
<dbReference type="CDD" id="cd04301">
    <property type="entry name" value="NAT_SF"/>
    <property type="match status" value="1"/>
</dbReference>
<dbReference type="AlphaFoldDB" id="A0A916JJP4"/>